<dbReference type="AlphaFoldDB" id="A0A2A5QWA3"/>
<gene>
    <name evidence="2" type="ORF">CP557_11675</name>
</gene>
<dbReference type="EMBL" id="NXNI01000001">
    <property type="protein sequence ID" value="PCR91126.1"/>
    <property type="molecule type" value="Genomic_DNA"/>
</dbReference>
<feature type="transmembrane region" description="Helical" evidence="1">
    <location>
        <begin position="37"/>
        <end position="70"/>
    </location>
</feature>
<dbReference type="Proteomes" id="UP000219689">
    <property type="component" value="Unassembled WGS sequence"/>
</dbReference>
<evidence type="ECO:0000313" key="2">
    <source>
        <dbReference type="EMBL" id="PCR91126.1"/>
    </source>
</evidence>
<keyword evidence="1" id="KW-1133">Transmembrane helix</keyword>
<evidence type="ECO:0000313" key="3">
    <source>
        <dbReference type="Proteomes" id="UP000219689"/>
    </source>
</evidence>
<keyword evidence="3" id="KW-1185">Reference proteome</keyword>
<evidence type="ECO:0000256" key="1">
    <source>
        <dbReference type="SAM" id="Phobius"/>
    </source>
</evidence>
<name>A0A2A5QWA3_9EURY</name>
<keyword evidence="1" id="KW-0472">Membrane</keyword>
<keyword evidence="1" id="KW-0812">Transmembrane</keyword>
<organism evidence="2 3">
    <name type="scientific">Natrinema ejinorense</name>
    <dbReference type="NCBI Taxonomy" id="373386"/>
    <lineage>
        <taxon>Archaea</taxon>
        <taxon>Methanobacteriati</taxon>
        <taxon>Methanobacteriota</taxon>
        <taxon>Stenosarchaea group</taxon>
        <taxon>Halobacteria</taxon>
        <taxon>Halobacteriales</taxon>
        <taxon>Natrialbaceae</taxon>
        <taxon>Natrinema</taxon>
    </lineage>
</organism>
<reference evidence="2 3" key="1">
    <citation type="submission" date="2017-09" db="EMBL/GenBank/DDBJ databases">
        <title>Genome sequences of Natrinema ejinorence JCM 13890T.</title>
        <authorList>
            <person name="Roh S.W."/>
            <person name="Kim Y.B."/>
            <person name="Kim J.Y."/>
        </authorList>
    </citation>
    <scope>NUCLEOTIDE SEQUENCE [LARGE SCALE GENOMIC DNA]</scope>
    <source>
        <strain evidence="2 3">JCM 13890</strain>
    </source>
</reference>
<sequence length="82" mass="8476">MPALSLFGLVVIVLQFGIGYHVSQSLAAAGSVSGVLAGVIAAVAGIVVLFQYGILATIVVDFLLLVVSALLRDRVDRRPAAR</sequence>
<proteinExistence type="predicted"/>
<protein>
    <submittedName>
        <fullName evidence="2">Uncharacterized protein</fullName>
    </submittedName>
</protein>
<dbReference type="OrthoDB" id="382650at2157"/>
<accession>A0A2A5QWA3</accession>
<comment type="caution">
    <text evidence="2">The sequence shown here is derived from an EMBL/GenBank/DDBJ whole genome shotgun (WGS) entry which is preliminary data.</text>
</comment>
<dbReference type="RefSeq" id="WP_097380070.1">
    <property type="nucleotide sequence ID" value="NZ_NXNI01000001.1"/>
</dbReference>